<evidence type="ECO:0000256" key="1">
    <source>
        <dbReference type="ARBA" id="ARBA00022478"/>
    </source>
</evidence>
<keyword evidence="3 12" id="KW-0808">Transferase</keyword>
<dbReference type="SUPFAM" id="SSF56731">
    <property type="entry name" value="DNA primase core"/>
    <property type="match status" value="1"/>
</dbReference>
<dbReference type="GO" id="GO:0006269">
    <property type="term" value="P:DNA replication, synthesis of primer"/>
    <property type="evidence" value="ECO:0007669"/>
    <property type="project" value="UniProtKB-UniRule"/>
</dbReference>
<dbReference type="EC" id="2.7.7.101" evidence="12"/>
<evidence type="ECO:0000256" key="3">
    <source>
        <dbReference type="ARBA" id="ARBA00022679"/>
    </source>
</evidence>
<keyword evidence="10 12" id="KW-0238">DNA-binding</keyword>
<dbReference type="GO" id="GO:0000428">
    <property type="term" value="C:DNA-directed RNA polymerase complex"/>
    <property type="evidence" value="ECO:0007669"/>
    <property type="project" value="UniProtKB-KW"/>
</dbReference>
<keyword evidence="6 12" id="KW-0479">Metal-binding</keyword>
<dbReference type="InterPro" id="IPR036977">
    <property type="entry name" value="DNA_primase_Znf_CHC2"/>
</dbReference>
<evidence type="ECO:0000256" key="10">
    <source>
        <dbReference type="ARBA" id="ARBA00023125"/>
    </source>
</evidence>
<dbReference type="HAMAP" id="MF_00974">
    <property type="entry name" value="DNA_primase_DnaG"/>
    <property type="match status" value="1"/>
</dbReference>
<dbReference type="InterPro" id="IPR013264">
    <property type="entry name" value="DNAG_N"/>
</dbReference>
<comment type="similarity">
    <text evidence="12 13">Belongs to the DnaG primase family.</text>
</comment>
<dbReference type="SMART" id="SM00400">
    <property type="entry name" value="ZnF_CHCC"/>
    <property type="match status" value="1"/>
</dbReference>
<feature type="domain" description="Toprim" evidence="17">
    <location>
        <begin position="288"/>
        <end position="369"/>
    </location>
</feature>
<dbReference type="GO" id="GO:0008270">
    <property type="term" value="F:zinc ion binding"/>
    <property type="evidence" value="ECO:0007669"/>
    <property type="project" value="UniProtKB-UniRule"/>
</dbReference>
<protein>
    <recommendedName>
        <fullName evidence="12 13">DNA primase</fullName>
        <ecNumber evidence="12">2.7.7.101</ecNumber>
    </recommendedName>
</protein>
<comment type="subunit">
    <text evidence="12">Monomer. Interacts with DnaB.</text>
</comment>
<dbReference type="InterPro" id="IPR050219">
    <property type="entry name" value="DnaG_primase"/>
</dbReference>
<dbReference type="EMBL" id="FNCQ01000007">
    <property type="protein sequence ID" value="SDG66915.1"/>
    <property type="molecule type" value="Genomic_DNA"/>
</dbReference>
<evidence type="ECO:0000256" key="5">
    <source>
        <dbReference type="ARBA" id="ARBA00022705"/>
    </source>
</evidence>
<dbReference type="PIRSF" id="PIRSF002811">
    <property type="entry name" value="DnaG"/>
    <property type="match status" value="1"/>
</dbReference>
<dbReference type="AlphaFoldDB" id="A0A1G7W4H9"/>
<dbReference type="PROSITE" id="PS50880">
    <property type="entry name" value="TOPRIM"/>
    <property type="match status" value="1"/>
</dbReference>
<dbReference type="FunFam" id="3.40.1360.10:FF:000002">
    <property type="entry name" value="DNA primase"/>
    <property type="match status" value="1"/>
</dbReference>
<dbReference type="GO" id="GO:1990077">
    <property type="term" value="C:primosome complex"/>
    <property type="evidence" value="ECO:0007669"/>
    <property type="project" value="UniProtKB-KW"/>
</dbReference>
<keyword evidence="1 12" id="KW-0240">DNA-directed RNA polymerase</keyword>
<dbReference type="Gene3D" id="3.90.580.10">
    <property type="entry name" value="Zinc finger, CHC2-type domain"/>
    <property type="match status" value="1"/>
</dbReference>
<reference evidence="19" key="1">
    <citation type="submission" date="2016-10" db="EMBL/GenBank/DDBJ databases">
        <authorList>
            <person name="Varghese N."/>
            <person name="Submissions S."/>
        </authorList>
    </citation>
    <scope>NUCLEOTIDE SEQUENCE [LARGE SCALE GENOMIC DNA]</scope>
    <source>
        <strain evidence="19">BP1-148</strain>
    </source>
</reference>
<dbReference type="PANTHER" id="PTHR30313">
    <property type="entry name" value="DNA PRIMASE"/>
    <property type="match status" value="1"/>
</dbReference>
<dbReference type="FunFam" id="3.90.580.10:FF:000001">
    <property type="entry name" value="DNA primase"/>
    <property type="match status" value="1"/>
</dbReference>
<dbReference type="GO" id="GO:0005737">
    <property type="term" value="C:cytoplasm"/>
    <property type="evidence" value="ECO:0007669"/>
    <property type="project" value="TreeGrafter"/>
</dbReference>
<evidence type="ECO:0000256" key="9">
    <source>
        <dbReference type="ARBA" id="ARBA00022842"/>
    </source>
</evidence>
<evidence type="ECO:0000256" key="6">
    <source>
        <dbReference type="ARBA" id="ARBA00022723"/>
    </source>
</evidence>
<dbReference type="InterPro" id="IPR034151">
    <property type="entry name" value="TOPRIM_DnaG_bac"/>
</dbReference>
<dbReference type="PANTHER" id="PTHR30313:SF2">
    <property type="entry name" value="DNA PRIMASE"/>
    <property type="match status" value="1"/>
</dbReference>
<name>A0A1G7W4H9_9BACT</name>
<dbReference type="InterPro" id="IPR006171">
    <property type="entry name" value="TOPRIM_dom"/>
</dbReference>
<evidence type="ECO:0000256" key="13">
    <source>
        <dbReference type="PIRNR" id="PIRNR002811"/>
    </source>
</evidence>
<gene>
    <name evidence="12" type="primary">dnaG</name>
    <name evidence="18" type="ORF">SAMN04487901_10756</name>
</gene>
<dbReference type="GO" id="GO:0003899">
    <property type="term" value="F:DNA-directed RNA polymerase activity"/>
    <property type="evidence" value="ECO:0007669"/>
    <property type="project" value="UniProtKB-UniRule"/>
</dbReference>
<evidence type="ECO:0000313" key="19">
    <source>
        <dbReference type="Proteomes" id="UP000198779"/>
    </source>
</evidence>
<keyword evidence="4 12" id="KW-0548">Nucleotidyltransferase</keyword>
<evidence type="ECO:0000313" key="18">
    <source>
        <dbReference type="EMBL" id="SDG66915.1"/>
    </source>
</evidence>
<evidence type="ECO:0000256" key="4">
    <source>
        <dbReference type="ARBA" id="ARBA00022695"/>
    </source>
</evidence>
<evidence type="ECO:0000256" key="8">
    <source>
        <dbReference type="ARBA" id="ARBA00022833"/>
    </source>
</evidence>
<evidence type="ECO:0000256" key="16">
    <source>
        <dbReference type="SAM" id="MobiDB-lite"/>
    </source>
</evidence>
<feature type="zinc finger region" description="CHC2-type" evidence="12 14">
    <location>
        <begin position="37"/>
        <end position="61"/>
    </location>
</feature>
<dbReference type="InterPro" id="IPR030846">
    <property type="entry name" value="DnaG_bac"/>
</dbReference>
<dbReference type="STRING" id="645274.SAMN04487901_10756"/>
<organism evidence="18 19">
    <name type="scientific">Prevotella communis</name>
    <dbReference type="NCBI Taxonomy" id="2913614"/>
    <lineage>
        <taxon>Bacteria</taxon>
        <taxon>Pseudomonadati</taxon>
        <taxon>Bacteroidota</taxon>
        <taxon>Bacteroidia</taxon>
        <taxon>Bacteroidales</taxon>
        <taxon>Prevotellaceae</taxon>
        <taxon>Prevotella</taxon>
    </lineage>
</organism>
<keyword evidence="15" id="KW-0175">Coiled coil</keyword>
<dbReference type="Gene3D" id="3.40.1360.10">
    <property type="match status" value="1"/>
</dbReference>
<evidence type="ECO:0000259" key="17">
    <source>
        <dbReference type="PROSITE" id="PS50880"/>
    </source>
</evidence>
<dbReference type="Proteomes" id="UP000198779">
    <property type="component" value="Unassembled WGS sequence"/>
</dbReference>
<feature type="coiled-coil region" evidence="15">
    <location>
        <begin position="630"/>
        <end position="674"/>
    </location>
</feature>
<evidence type="ECO:0000256" key="7">
    <source>
        <dbReference type="ARBA" id="ARBA00022771"/>
    </source>
</evidence>
<evidence type="ECO:0000256" key="14">
    <source>
        <dbReference type="PIRSR" id="PIRSR002811-1"/>
    </source>
</evidence>
<feature type="compositionally biased region" description="Low complexity" evidence="16">
    <location>
        <begin position="475"/>
        <end position="489"/>
    </location>
</feature>
<evidence type="ECO:0000256" key="11">
    <source>
        <dbReference type="ARBA" id="ARBA00023163"/>
    </source>
</evidence>
<comment type="cofactor">
    <cofactor evidence="12 13 14">
        <name>Zn(2+)</name>
        <dbReference type="ChEBI" id="CHEBI:29105"/>
    </cofactor>
    <text evidence="12 13 14">Binds 1 zinc ion per monomer.</text>
</comment>
<dbReference type="Pfam" id="PF01807">
    <property type="entry name" value="Zn_ribbon_DnaG"/>
    <property type="match status" value="1"/>
</dbReference>
<accession>A0A1G7W4H9</accession>
<keyword evidence="9" id="KW-0460">Magnesium</keyword>
<comment type="domain">
    <text evidence="12">Contains an N-terminal zinc-binding domain, a central core domain that contains the primase activity, and a C-terminal DnaB-binding domain.</text>
</comment>
<keyword evidence="2 12" id="KW-0639">Primosome</keyword>
<keyword evidence="7 12" id="KW-0863">Zinc-finger</keyword>
<feature type="region of interest" description="Disordered" evidence="16">
    <location>
        <begin position="462"/>
        <end position="502"/>
    </location>
</feature>
<dbReference type="Pfam" id="PF13155">
    <property type="entry name" value="Toprim_2"/>
    <property type="match status" value="1"/>
</dbReference>
<dbReference type="RefSeq" id="WP_091816993.1">
    <property type="nucleotide sequence ID" value="NZ_FNCQ01000007.1"/>
</dbReference>
<dbReference type="GO" id="GO:0003677">
    <property type="term" value="F:DNA binding"/>
    <property type="evidence" value="ECO:0007669"/>
    <property type="project" value="UniProtKB-KW"/>
</dbReference>
<dbReference type="Gene3D" id="3.90.980.10">
    <property type="entry name" value="DNA primase, catalytic core, N-terminal domain"/>
    <property type="match status" value="1"/>
</dbReference>
<dbReference type="CDD" id="cd03364">
    <property type="entry name" value="TOPRIM_DnaG_primases"/>
    <property type="match status" value="1"/>
</dbReference>
<evidence type="ECO:0000256" key="12">
    <source>
        <dbReference type="HAMAP-Rule" id="MF_00974"/>
    </source>
</evidence>
<dbReference type="SMART" id="SM00493">
    <property type="entry name" value="TOPRIM"/>
    <property type="match status" value="1"/>
</dbReference>
<evidence type="ECO:0000256" key="15">
    <source>
        <dbReference type="SAM" id="Coils"/>
    </source>
</evidence>
<comment type="function">
    <text evidence="12 13">RNA polymerase that catalyzes the synthesis of short RNA molecules used as primers for DNA polymerase during DNA replication.</text>
</comment>
<comment type="catalytic activity">
    <reaction evidence="12">
        <text>ssDNA + n NTP = ssDNA/pppN(pN)n-1 hybrid + (n-1) diphosphate.</text>
        <dbReference type="EC" id="2.7.7.101"/>
    </reaction>
</comment>
<keyword evidence="11 12" id="KW-0804">Transcription</keyword>
<dbReference type="Pfam" id="PF08275">
    <property type="entry name" value="DNAG_N"/>
    <property type="match status" value="2"/>
</dbReference>
<keyword evidence="5 12" id="KW-0235">DNA replication</keyword>
<keyword evidence="19" id="KW-1185">Reference proteome</keyword>
<dbReference type="InterPro" id="IPR002694">
    <property type="entry name" value="Znf_CHC2"/>
</dbReference>
<dbReference type="InterPro" id="IPR037068">
    <property type="entry name" value="DNA_primase_core_N_sf"/>
</dbReference>
<evidence type="ECO:0000256" key="2">
    <source>
        <dbReference type="ARBA" id="ARBA00022515"/>
    </source>
</evidence>
<proteinExistence type="inferred from homology"/>
<dbReference type="SUPFAM" id="SSF57783">
    <property type="entry name" value="Zinc beta-ribbon"/>
    <property type="match status" value="1"/>
</dbReference>
<sequence>MIDRATVDKIIDAARIVDVVGEFVTLKKSGVNYKGLCPFHDDRNPSFMVSPSKNICHCFVCGKGGTPANFLMEHEQITYPEALRWLAKKYNIEIVEKEMTDEEREAQSERESMFIVNEWAKDWFHDILKNDPDGIAIGKQYFRSRGIRDDIIEKFQLGYAPQKRDALALASKAKGYKPEFLVKTGLCFVSEKGKTNSEKFATAADGTAEANSSLFTIHSTLIDRYSGRAIFPWFNVSGKVVAFGGRVLDSRTKGVAQKYVNSPDSDIYHKERELYGIYQAKKAIVKEDRVFMVEGYTDVIAMHQAGIENVVANSGTALSTYQIHMLHRFTNNITLLYDGDEAGIHAAMRGTDMLLEEGMNIKVLLLPDGDDPDSFARKHSTEDLKRYIEENQTDFITFKSRLTVENVTDPVKRSEAIGGIVKSISVIPDQILRSTYLSDFAHRINMKEQTLVAEMNKFIRGRLTPNPSLGREGSEQTQEQSQGQVQEQGLSTPLPLQGGAGGESSALVEQMLVREIVRHGEEIIFEDVETEEGGTISLNVAQYVHFDLSQDGLSFALPIHNQILEEAVEQSEKPGFKAESYFCNHADVQVSQLATRLAIDRHQLGGRFVLEPREGALRQRVIHLVMDFRLDIVENRLKEIQRQLLQVGSDVEQMMKLLKEHKETKELRDELAKRLGTDLVV</sequence>
<keyword evidence="8 12" id="KW-0862">Zinc</keyword>